<dbReference type="EMBL" id="QXFT01000870">
    <property type="protein sequence ID" value="KAE9334146.1"/>
    <property type="molecule type" value="Genomic_DNA"/>
</dbReference>
<dbReference type="AlphaFoldDB" id="A0A6A3LQT1"/>
<accession>A0A6A3LQT1</accession>
<feature type="signal peptide" evidence="1">
    <location>
        <begin position="1"/>
        <end position="28"/>
    </location>
</feature>
<evidence type="ECO:0000313" key="2">
    <source>
        <dbReference type="EMBL" id="KAE9018143.1"/>
    </source>
</evidence>
<dbReference type="EMBL" id="QXFU01000861">
    <property type="protein sequence ID" value="KAE9018143.1"/>
    <property type="molecule type" value="Genomic_DNA"/>
</dbReference>
<feature type="chain" id="PRO_5033521986" evidence="1">
    <location>
        <begin position="29"/>
        <end position="55"/>
    </location>
</feature>
<reference evidence="5 7" key="1">
    <citation type="submission" date="2018-09" db="EMBL/GenBank/DDBJ databases">
        <title>Genomic investigation of the strawberry pathogen Phytophthora fragariae indicates pathogenicity is determined by transcriptional variation in three key races.</title>
        <authorList>
            <person name="Adams T.M."/>
            <person name="Armitage A.D."/>
            <person name="Sobczyk M.K."/>
            <person name="Bates H.J."/>
            <person name="Dunwell J.M."/>
            <person name="Nellist C.F."/>
            <person name="Harrison R.J."/>
        </authorList>
    </citation>
    <scope>NUCLEOTIDE SEQUENCE [LARGE SCALE GENOMIC DNA]</scope>
    <source>
        <strain evidence="3 5">SCRP249</strain>
        <strain evidence="2 7">SCRP324</strain>
        <strain evidence="4 6">SCRP333</strain>
    </source>
</reference>
<dbReference type="Proteomes" id="UP000435112">
    <property type="component" value="Unassembled WGS sequence"/>
</dbReference>
<dbReference type="EMBL" id="QXFV01000367">
    <property type="protein sequence ID" value="KAE9039733.1"/>
    <property type="molecule type" value="Genomic_DNA"/>
</dbReference>
<organism evidence="2 7">
    <name type="scientific">Phytophthora rubi</name>
    <dbReference type="NCBI Taxonomy" id="129364"/>
    <lineage>
        <taxon>Eukaryota</taxon>
        <taxon>Sar</taxon>
        <taxon>Stramenopiles</taxon>
        <taxon>Oomycota</taxon>
        <taxon>Peronosporomycetes</taxon>
        <taxon>Peronosporales</taxon>
        <taxon>Peronosporaceae</taxon>
        <taxon>Phytophthora</taxon>
    </lineage>
</organism>
<evidence type="ECO:0000313" key="7">
    <source>
        <dbReference type="Proteomes" id="UP000435112"/>
    </source>
</evidence>
<proteinExistence type="predicted"/>
<evidence type="ECO:0000313" key="6">
    <source>
        <dbReference type="Proteomes" id="UP000434957"/>
    </source>
</evidence>
<evidence type="ECO:0000256" key="1">
    <source>
        <dbReference type="SAM" id="SignalP"/>
    </source>
</evidence>
<evidence type="ECO:0000313" key="4">
    <source>
        <dbReference type="EMBL" id="KAE9334146.1"/>
    </source>
</evidence>
<protein>
    <submittedName>
        <fullName evidence="2">Uncharacterized protein</fullName>
    </submittedName>
</protein>
<dbReference type="Proteomes" id="UP000434957">
    <property type="component" value="Unassembled WGS sequence"/>
</dbReference>
<dbReference type="Proteomes" id="UP000429607">
    <property type="component" value="Unassembled WGS sequence"/>
</dbReference>
<sequence length="55" mass="6181">MPRHDGLRKCRSRFFAFTLLIERHLTSGCCCYGTTSSATGPKKSSSMQNPLVWCL</sequence>
<dbReference type="OrthoDB" id="10268263at2759"/>
<evidence type="ECO:0000313" key="5">
    <source>
        <dbReference type="Proteomes" id="UP000429607"/>
    </source>
</evidence>
<comment type="caution">
    <text evidence="2">The sequence shown here is derived from an EMBL/GenBank/DDBJ whole genome shotgun (WGS) entry which is preliminary data.</text>
</comment>
<name>A0A6A3LQT1_9STRA</name>
<keyword evidence="6" id="KW-1185">Reference proteome</keyword>
<evidence type="ECO:0000313" key="3">
    <source>
        <dbReference type="EMBL" id="KAE9039733.1"/>
    </source>
</evidence>
<keyword evidence="1" id="KW-0732">Signal</keyword>
<gene>
    <name evidence="3" type="ORF">PR001_g7387</name>
    <name evidence="2" type="ORF">PR002_g13188</name>
    <name evidence="4" type="ORF">PR003_g13662</name>
</gene>